<evidence type="ECO:0000313" key="4">
    <source>
        <dbReference type="EMBL" id="RDX51339.1"/>
    </source>
</evidence>
<dbReference type="EMBL" id="KZ857395">
    <property type="protein sequence ID" value="RDX51339.1"/>
    <property type="molecule type" value="Genomic_DNA"/>
</dbReference>
<proteinExistence type="predicted"/>
<feature type="transmembrane region" description="Helical" evidence="2">
    <location>
        <begin position="163"/>
        <end position="188"/>
    </location>
</feature>
<dbReference type="OrthoDB" id="2735431at2759"/>
<feature type="transmembrane region" description="Helical" evidence="2">
    <location>
        <begin position="120"/>
        <end position="143"/>
    </location>
</feature>
<sequence>MSAQDMDSLIIAEFSANIIYGYCQVAAGVMFIYECLITGYEEVEFFWKARWTGATALFVANRYFSLGWYIYNIIGSLAMFAPKSCLALAQSSLVVSVLQYLPWAAAAGLRALGVSRNWPLALFVLVLNVVPFGLEFIAFHYGYSAMWIAGVGCVSFDDESTQMYKASTIAGQTCSIAGDALVILVTWFKLSRGTAGTHGLAYVLLRDGTVYFICFLVIRTLHLVLTLLSLATPFQPTSYVQYFMEPLTGIFVSRFLINLQRASRRATHMDSSIYSSPHGDTDIVFERVVGSLGSTLEYDDEEEDERHEPSAEVSDTLSEHSEKAEIQGERHSVPEVAIGG</sequence>
<feature type="domain" description="DUF6533" evidence="3">
    <location>
        <begin position="22"/>
        <end position="66"/>
    </location>
</feature>
<keyword evidence="2" id="KW-0812">Transmembrane</keyword>
<keyword evidence="2" id="KW-0472">Membrane</keyword>
<protein>
    <recommendedName>
        <fullName evidence="3">DUF6533 domain-containing protein</fullName>
    </recommendedName>
</protein>
<name>A0A371DFL8_9APHY</name>
<reference evidence="4 5" key="1">
    <citation type="journal article" date="2018" name="Biotechnol. Biofuels">
        <title>Integrative visual omics of the white-rot fungus Polyporus brumalis exposes the biotechnological potential of its oxidative enzymes for delignifying raw plant biomass.</title>
        <authorList>
            <person name="Miyauchi S."/>
            <person name="Rancon A."/>
            <person name="Drula E."/>
            <person name="Hage H."/>
            <person name="Chaduli D."/>
            <person name="Favel A."/>
            <person name="Grisel S."/>
            <person name="Henrissat B."/>
            <person name="Herpoel-Gimbert I."/>
            <person name="Ruiz-Duenas F.J."/>
            <person name="Chevret D."/>
            <person name="Hainaut M."/>
            <person name="Lin J."/>
            <person name="Wang M."/>
            <person name="Pangilinan J."/>
            <person name="Lipzen A."/>
            <person name="Lesage-Meessen L."/>
            <person name="Navarro D."/>
            <person name="Riley R."/>
            <person name="Grigoriev I.V."/>
            <person name="Zhou S."/>
            <person name="Raouche S."/>
            <person name="Rosso M.N."/>
        </authorList>
    </citation>
    <scope>NUCLEOTIDE SEQUENCE [LARGE SCALE GENOMIC DNA]</scope>
    <source>
        <strain evidence="4 5">BRFM 1820</strain>
    </source>
</reference>
<evidence type="ECO:0000256" key="1">
    <source>
        <dbReference type="SAM" id="MobiDB-lite"/>
    </source>
</evidence>
<evidence type="ECO:0000259" key="3">
    <source>
        <dbReference type="Pfam" id="PF20151"/>
    </source>
</evidence>
<feature type="transmembrane region" description="Helical" evidence="2">
    <location>
        <begin position="239"/>
        <end position="257"/>
    </location>
</feature>
<organism evidence="4 5">
    <name type="scientific">Lentinus brumalis</name>
    <dbReference type="NCBI Taxonomy" id="2498619"/>
    <lineage>
        <taxon>Eukaryota</taxon>
        <taxon>Fungi</taxon>
        <taxon>Dikarya</taxon>
        <taxon>Basidiomycota</taxon>
        <taxon>Agaricomycotina</taxon>
        <taxon>Agaricomycetes</taxon>
        <taxon>Polyporales</taxon>
        <taxon>Polyporaceae</taxon>
        <taxon>Lentinus</taxon>
    </lineage>
</organism>
<dbReference type="AlphaFoldDB" id="A0A371DFL8"/>
<feature type="region of interest" description="Disordered" evidence="1">
    <location>
        <begin position="297"/>
        <end position="340"/>
    </location>
</feature>
<keyword evidence="5" id="KW-1185">Reference proteome</keyword>
<keyword evidence="2" id="KW-1133">Transmembrane helix</keyword>
<dbReference type="Pfam" id="PF20151">
    <property type="entry name" value="DUF6533"/>
    <property type="match status" value="1"/>
</dbReference>
<feature type="transmembrane region" description="Helical" evidence="2">
    <location>
        <begin position="209"/>
        <end position="233"/>
    </location>
</feature>
<evidence type="ECO:0000256" key="2">
    <source>
        <dbReference type="SAM" id="Phobius"/>
    </source>
</evidence>
<dbReference type="Proteomes" id="UP000256964">
    <property type="component" value="Unassembled WGS sequence"/>
</dbReference>
<gene>
    <name evidence="4" type="ORF">OH76DRAFT_1401662</name>
</gene>
<evidence type="ECO:0000313" key="5">
    <source>
        <dbReference type="Proteomes" id="UP000256964"/>
    </source>
</evidence>
<feature type="transmembrane region" description="Helical" evidence="2">
    <location>
        <begin position="63"/>
        <end position="81"/>
    </location>
</feature>
<dbReference type="InterPro" id="IPR045340">
    <property type="entry name" value="DUF6533"/>
</dbReference>
<feature type="transmembrane region" description="Helical" evidence="2">
    <location>
        <begin position="87"/>
        <end position="108"/>
    </location>
</feature>
<feature type="compositionally biased region" description="Basic and acidic residues" evidence="1">
    <location>
        <begin position="317"/>
        <end position="333"/>
    </location>
</feature>
<accession>A0A371DFL8</accession>